<organism evidence="7 8">
    <name type="scientific">Saccharomyces mikatae IFO 1815</name>
    <dbReference type="NCBI Taxonomy" id="226126"/>
    <lineage>
        <taxon>Eukaryota</taxon>
        <taxon>Fungi</taxon>
        <taxon>Dikarya</taxon>
        <taxon>Ascomycota</taxon>
        <taxon>Saccharomycotina</taxon>
        <taxon>Saccharomycetes</taxon>
        <taxon>Saccharomycetales</taxon>
        <taxon>Saccharomycetaceae</taxon>
        <taxon>Saccharomyces</taxon>
    </lineage>
</organism>
<dbReference type="GO" id="GO:0016020">
    <property type="term" value="C:membrane"/>
    <property type="evidence" value="ECO:0007669"/>
    <property type="project" value="UniProtKB-SubCell"/>
</dbReference>
<evidence type="ECO:0000256" key="6">
    <source>
        <dbReference type="SAM" id="Phobius"/>
    </source>
</evidence>
<comment type="subcellular location">
    <subcellularLocation>
        <location evidence="1">Membrane</location>
        <topology evidence="1">Multi-pass membrane protein</topology>
    </subcellularLocation>
</comment>
<sequence>MIHITLGQAIWASVRPIIKIYLIIGVGFGLCKMNILTVQATRSISDIVLTVLLPCLSFNKIVANIEDNDIKDVGIICLTSVILFATGLGFAFIVRSTLPVPKRWRGGILAGGMFPNISDLPIAYLQSMDQGFIFSQAEGEKGVANVIIFLAMFLICVFNLGGFRLIENDFHYKGDDDEENTLIDQDSAQQPTPPIEDNSSSSSNQDILKEPNESTVPNSSRGSYISEKNKKGKPEITGPESTHTNSPAIDDESSNSSAMVSIDSITHSLHTNRMDAQSINGLNDPTYRTISQPIAYTTESRTAHAHNTRRNSITGSLRSVDMRELPAEDMTDLIREYSNVDQYGRRRKSSVSSQRPPSVLQADGALSPNLTRTSTLQRVKTSDLTRIITSDATVSKKDIETSGSSLPKWLQKFPLTKFFVFFLKNCLRPCSMAVILALIIAFIPWVKALFVTSSHTPKIKQAPDNAPALTFIMDFTAYVGAASVPFGLILLGATLGRLKIGKLYPGFWKSAVLLVFLRQCIMPIFGVLWCDRLVKTGWLNWEDDKMLLFVTAITWNLPTMTTLIYFTASFTPEDETEPVQMECTSFFLMLQYPLMVVSLPFLVSYFIKVQMKL</sequence>
<feature type="transmembrane region" description="Helical" evidence="6">
    <location>
        <begin position="75"/>
        <end position="94"/>
    </location>
</feature>
<keyword evidence="4 6" id="KW-0472">Membrane</keyword>
<accession>A0AA35IT24</accession>
<dbReference type="GO" id="GO:0055085">
    <property type="term" value="P:transmembrane transport"/>
    <property type="evidence" value="ECO:0007669"/>
    <property type="project" value="InterPro"/>
</dbReference>
<keyword evidence="8" id="KW-1185">Reference proteome</keyword>
<feature type="transmembrane region" description="Helical" evidence="6">
    <location>
        <begin position="20"/>
        <end position="38"/>
    </location>
</feature>
<feature type="region of interest" description="Disordered" evidence="5">
    <location>
        <begin position="186"/>
        <end position="257"/>
    </location>
</feature>
<dbReference type="RefSeq" id="XP_056079518.1">
    <property type="nucleotide sequence ID" value="XM_056225728.1"/>
</dbReference>
<dbReference type="EMBL" id="OX365771">
    <property type="protein sequence ID" value="CAI4036398.1"/>
    <property type="molecule type" value="Genomic_DNA"/>
</dbReference>
<dbReference type="Proteomes" id="UP001161438">
    <property type="component" value="Chromosome 15"/>
</dbReference>
<feature type="transmembrane region" description="Helical" evidence="6">
    <location>
        <begin position="471"/>
        <end position="491"/>
    </location>
</feature>
<feature type="compositionally biased region" description="Polar residues" evidence="5">
    <location>
        <begin position="213"/>
        <end position="223"/>
    </location>
</feature>
<feature type="compositionally biased region" description="Polar residues" evidence="5">
    <location>
        <begin position="197"/>
        <end position="206"/>
    </location>
</feature>
<dbReference type="PANTHER" id="PTHR31274:SF3">
    <property type="entry name" value="PROTEIN ECM3"/>
    <property type="match status" value="1"/>
</dbReference>
<evidence type="ECO:0000256" key="3">
    <source>
        <dbReference type="ARBA" id="ARBA00022989"/>
    </source>
</evidence>
<dbReference type="GeneID" id="80921306"/>
<evidence type="ECO:0008006" key="9">
    <source>
        <dbReference type="Google" id="ProtNLM"/>
    </source>
</evidence>
<keyword evidence="2 6" id="KW-0812">Transmembrane</keyword>
<name>A0AA35IT24_SACMI</name>
<dbReference type="PANTHER" id="PTHR31274">
    <property type="entry name" value="PROTEIN ECM3"/>
    <property type="match status" value="1"/>
</dbReference>
<gene>
    <name evidence="7" type="primary">SMKI15G2410</name>
    <name evidence="7" type="ORF">SMKI_15G2410</name>
</gene>
<evidence type="ECO:0000256" key="4">
    <source>
        <dbReference type="ARBA" id="ARBA00023136"/>
    </source>
</evidence>
<feature type="transmembrane region" description="Helical" evidence="6">
    <location>
        <begin position="106"/>
        <end position="125"/>
    </location>
</feature>
<evidence type="ECO:0000313" key="7">
    <source>
        <dbReference type="EMBL" id="CAI4036398.1"/>
    </source>
</evidence>
<feature type="transmembrane region" description="Helical" evidence="6">
    <location>
        <begin position="546"/>
        <end position="566"/>
    </location>
</feature>
<dbReference type="InterPro" id="IPR040254">
    <property type="entry name" value="Ecm3-like"/>
</dbReference>
<dbReference type="Pfam" id="PF03547">
    <property type="entry name" value="Mem_trans"/>
    <property type="match status" value="1"/>
</dbReference>
<dbReference type="InterPro" id="IPR004776">
    <property type="entry name" value="Mem_transp_PIN-like"/>
</dbReference>
<keyword evidence="3 6" id="KW-1133">Transmembrane helix</keyword>
<feature type="region of interest" description="Disordered" evidence="5">
    <location>
        <begin position="298"/>
        <end position="317"/>
    </location>
</feature>
<protein>
    <recommendedName>
        <fullName evidence="9">Ecm3p</fullName>
    </recommendedName>
</protein>
<evidence type="ECO:0000256" key="2">
    <source>
        <dbReference type="ARBA" id="ARBA00022692"/>
    </source>
</evidence>
<reference evidence="7" key="1">
    <citation type="submission" date="2022-10" db="EMBL/GenBank/DDBJ databases">
        <authorList>
            <person name="Byrne P K."/>
        </authorList>
    </citation>
    <scope>NUCLEOTIDE SEQUENCE</scope>
    <source>
        <strain evidence="7">IFO1815</strain>
    </source>
</reference>
<proteinExistence type="predicted"/>
<dbReference type="AlphaFoldDB" id="A0AA35IT24"/>
<evidence type="ECO:0000256" key="1">
    <source>
        <dbReference type="ARBA" id="ARBA00004141"/>
    </source>
</evidence>
<evidence type="ECO:0000313" key="8">
    <source>
        <dbReference type="Proteomes" id="UP001161438"/>
    </source>
</evidence>
<feature type="transmembrane region" description="Helical" evidence="6">
    <location>
        <begin position="432"/>
        <end position="450"/>
    </location>
</feature>
<feature type="region of interest" description="Disordered" evidence="5">
    <location>
        <begin position="344"/>
        <end position="366"/>
    </location>
</feature>
<feature type="transmembrane region" description="Helical" evidence="6">
    <location>
        <begin position="146"/>
        <end position="166"/>
    </location>
</feature>
<feature type="transmembrane region" description="Helical" evidence="6">
    <location>
        <begin position="586"/>
        <end position="607"/>
    </location>
</feature>
<evidence type="ECO:0000256" key="5">
    <source>
        <dbReference type="SAM" id="MobiDB-lite"/>
    </source>
</evidence>